<dbReference type="AlphaFoldDB" id="A0A8E3B1U6"/>
<name>A0A8E3B1U6_RHILI</name>
<proteinExistence type="predicted"/>
<dbReference type="Proteomes" id="UP000245631">
    <property type="component" value="Unassembled WGS sequence"/>
</dbReference>
<dbReference type="EMBL" id="QGGH01000020">
    <property type="protein sequence ID" value="PWJ86958.1"/>
    <property type="molecule type" value="Genomic_DNA"/>
</dbReference>
<accession>A0A8E3B1U6</accession>
<evidence type="ECO:0000313" key="1">
    <source>
        <dbReference type="EMBL" id="PWJ86958.1"/>
    </source>
</evidence>
<evidence type="ECO:0000313" key="2">
    <source>
        <dbReference type="Proteomes" id="UP000245631"/>
    </source>
</evidence>
<sequence>MAVCDSCIVDAVNVTPAQVAQITGALGTTSDFERDKGVCGSCSQSKTVIRAK</sequence>
<protein>
    <submittedName>
        <fullName evidence="1">Uncharacterized protein</fullName>
    </submittedName>
</protein>
<comment type="caution">
    <text evidence="1">The sequence shown here is derived from an EMBL/GenBank/DDBJ whole genome shotgun (WGS) entry which is preliminary data.</text>
</comment>
<gene>
    <name evidence="1" type="ORF">C8D77_12056</name>
</gene>
<reference evidence="1 2" key="1">
    <citation type="submission" date="2018-05" db="EMBL/GenBank/DDBJ databases">
        <title>Genomic Encyclopedia of Type Strains, Phase IV (KMG-IV): sequencing the most valuable type-strain genomes for metagenomic binning, comparative biology and taxonomic classification.</title>
        <authorList>
            <person name="Goeker M."/>
        </authorList>
    </citation>
    <scope>NUCLEOTIDE SEQUENCE [LARGE SCALE GENOMIC DNA]</scope>
    <source>
        <strain evidence="1 2">DSM 2626</strain>
    </source>
</reference>
<organism evidence="1 2">
    <name type="scientific">Rhizobium loti</name>
    <name type="common">Mesorhizobium loti</name>
    <dbReference type="NCBI Taxonomy" id="381"/>
    <lineage>
        <taxon>Bacteria</taxon>
        <taxon>Pseudomonadati</taxon>
        <taxon>Pseudomonadota</taxon>
        <taxon>Alphaproteobacteria</taxon>
        <taxon>Hyphomicrobiales</taxon>
        <taxon>Phyllobacteriaceae</taxon>
        <taxon>Mesorhizobium</taxon>
    </lineage>
</organism>